<protein>
    <recommendedName>
        <fullName evidence="4">Transmembrane protein</fullName>
    </recommendedName>
</protein>
<keyword evidence="3" id="KW-1185">Reference proteome</keyword>
<feature type="transmembrane region" description="Helical" evidence="1">
    <location>
        <begin position="66"/>
        <end position="89"/>
    </location>
</feature>
<evidence type="ECO:0000256" key="1">
    <source>
        <dbReference type="SAM" id="Phobius"/>
    </source>
</evidence>
<keyword evidence="1" id="KW-1133">Transmembrane helix</keyword>
<feature type="transmembrane region" description="Helical" evidence="1">
    <location>
        <begin position="40"/>
        <end position="60"/>
    </location>
</feature>
<evidence type="ECO:0008006" key="4">
    <source>
        <dbReference type="Google" id="ProtNLM"/>
    </source>
</evidence>
<gene>
    <name evidence="2" type="ORF">CP99DC5_1077</name>
</gene>
<name>A0ABP2X577_CHLPS</name>
<keyword evidence="1" id="KW-0812">Transmembrane</keyword>
<comment type="caution">
    <text evidence="2">The sequence shown here is derived from an EMBL/GenBank/DDBJ whole genome shotgun (WGS) entry which is preliminary data.</text>
</comment>
<dbReference type="GeneID" id="12243076"/>
<accession>A0ABP2X577</accession>
<reference evidence="2 3" key="1">
    <citation type="submission" date="2013-04" db="EMBL/GenBank/DDBJ databases">
        <title>Genome sequence of Chlamydia psittaci 99DC5.</title>
        <authorList>
            <person name="Huot-Creasy H."/>
            <person name="McCracken C.L."/>
            <person name="Humphries M."/>
            <person name="Sachse K."/>
            <person name="Laroucau K."/>
            <person name="Bavoil P."/>
            <person name="Myers G.S."/>
        </authorList>
    </citation>
    <scope>NUCLEOTIDE SEQUENCE [LARGE SCALE GENOMIC DNA]</scope>
    <source>
        <strain evidence="2 3">99DC5</strain>
    </source>
</reference>
<dbReference type="RefSeq" id="WP_006343287.1">
    <property type="nucleotide sequence ID" value="NZ_KE356190.1"/>
</dbReference>
<sequence length="96" mass="9719">MGFVSNFSVAANGLGKIDLSKDAIPAFNKNENLCSHVTRVAIAALVAIVAVASLIVGCMSCSVGGTAAYCGVVTIATSLVGLAWSAIALKRMFIKG</sequence>
<proteinExistence type="predicted"/>
<organism evidence="2 3">
    <name type="scientific">Chlamydia psittaci 99DC5</name>
    <dbReference type="NCBI Taxonomy" id="1112251"/>
    <lineage>
        <taxon>Bacteria</taxon>
        <taxon>Pseudomonadati</taxon>
        <taxon>Chlamydiota</taxon>
        <taxon>Chlamydiia</taxon>
        <taxon>Chlamydiales</taxon>
        <taxon>Chlamydiaceae</taxon>
        <taxon>Chlamydia/Chlamydophila group</taxon>
        <taxon>Chlamydia</taxon>
    </lineage>
</organism>
<evidence type="ECO:0000313" key="2">
    <source>
        <dbReference type="EMBL" id="EPJ27403.1"/>
    </source>
</evidence>
<evidence type="ECO:0000313" key="3">
    <source>
        <dbReference type="Proteomes" id="UP000014627"/>
    </source>
</evidence>
<dbReference type="EMBL" id="ATLC01000056">
    <property type="protein sequence ID" value="EPJ27403.1"/>
    <property type="molecule type" value="Genomic_DNA"/>
</dbReference>
<keyword evidence="1" id="KW-0472">Membrane</keyword>
<dbReference type="Proteomes" id="UP000014627">
    <property type="component" value="Unassembled WGS sequence"/>
</dbReference>